<dbReference type="PATRIC" id="fig|1434123.4.peg.1855"/>
<dbReference type="AlphaFoldDB" id="A0A0E3Q4Y8"/>
<feature type="transmembrane region" description="Helical" evidence="1">
    <location>
        <begin position="36"/>
        <end position="55"/>
    </location>
</feature>
<organism evidence="2 3">
    <name type="scientific">Methanosarcina vacuolata Z-761</name>
    <dbReference type="NCBI Taxonomy" id="1434123"/>
    <lineage>
        <taxon>Archaea</taxon>
        <taxon>Methanobacteriati</taxon>
        <taxon>Methanobacteriota</taxon>
        <taxon>Stenosarchaea group</taxon>
        <taxon>Methanomicrobia</taxon>
        <taxon>Methanosarcinales</taxon>
        <taxon>Methanosarcinaceae</taxon>
        <taxon>Methanosarcina</taxon>
    </lineage>
</organism>
<accession>A0A0E3Q4Y8</accession>
<dbReference type="PANTHER" id="PTHR34614:SF2">
    <property type="entry name" value="TRANSPOSASE IS4-LIKE DOMAIN-CONTAINING PROTEIN"/>
    <property type="match status" value="1"/>
</dbReference>
<evidence type="ECO:0000313" key="3">
    <source>
        <dbReference type="Proteomes" id="UP000033096"/>
    </source>
</evidence>
<dbReference type="EMBL" id="CP009520">
    <property type="protein sequence ID" value="AKB43813.1"/>
    <property type="molecule type" value="Genomic_DNA"/>
</dbReference>
<reference evidence="2 3" key="1">
    <citation type="submission" date="2014-07" db="EMBL/GenBank/DDBJ databases">
        <title>Methanogenic archaea and the global carbon cycle.</title>
        <authorList>
            <person name="Henriksen J.R."/>
            <person name="Luke J."/>
            <person name="Reinhart S."/>
            <person name="Benedict M.N."/>
            <person name="Youngblut N.D."/>
            <person name="Metcalf M.E."/>
            <person name="Whitaker R.J."/>
            <person name="Metcalf W.W."/>
        </authorList>
    </citation>
    <scope>NUCLEOTIDE SEQUENCE [LARGE SCALE GENOMIC DNA]</scope>
    <source>
        <strain evidence="2 3">Z-761</strain>
    </source>
</reference>
<name>A0A0E3Q4Y8_9EURY</name>
<keyword evidence="1" id="KW-0812">Transmembrane</keyword>
<dbReference type="Proteomes" id="UP000033096">
    <property type="component" value="Chromosome"/>
</dbReference>
<evidence type="ECO:0000313" key="2">
    <source>
        <dbReference type="EMBL" id="AKB43813.1"/>
    </source>
</evidence>
<keyword evidence="3" id="KW-1185">Reference proteome</keyword>
<dbReference type="KEGG" id="mvc:MSVAZ_1544"/>
<keyword evidence="1" id="KW-1133">Transmembrane helix</keyword>
<evidence type="ECO:0000256" key="1">
    <source>
        <dbReference type="SAM" id="Phobius"/>
    </source>
</evidence>
<gene>
    <name evidence="2" type="ORF">MSVAZ_1544</name>
</gene>
<dbReference type="HOGENOM" id="CLU_147798_0_0_2"/>
<proteinExistence type="predicted"/>
<sequence>MKTYNSKNLVEDDFKLLNDHLLVPVGPVYHHKDENIRVHVFLAMIGLLFYRYLAWEAKIYGFSMKQLIEKLSEIKIAVVQEKESKKSKIIVEEMDTKQASLFSFLNMEKYLPS</sequence>
<dbReference type="PANTHER" id="PTHR34614">
    <property type="match status" value="1"/>
</dbReference>
<protein>
    <submittedName>
        <fullName evidence="2">Mobile element protein</fullName>
    </submittedName>
</protein>
<keyword evidence="1" id="KW-0472">Membrane</keyword>